<sequence length="188" mass="22196">MEIKLKEFREKENLSLNKLRRILKEKYNITVSDSQLMYYENGTRKPRNNKVWESLADYFGVSVATLLGHDEISPEEMTTKLQDFFENLDMNELNNIKPNYDLLKKVQSAYENVEEHINNPKKYENFGKGLADFNQSYMLTIEKLIVNDIEMGTNFADILINYISLNDYDKKIAFDLVQKLSERDNEKE</sequence>
<dbReference type="Proteomes" id="UP000070497">
    <property type="component" value="Unassembled WGS sequence"/>
</dbReference>
<dbReference type="SUPFAM" id="SSF47413">
    <property type="entry name" value="lambda repressor-like DNA-binding domains"/>
    <property type="match status" value="1"/>
</dbReference>
<dbReference type="EMBL" id="LQRI01000156">
    <property type="protein sequence ID" value="KXT81654.1"/>
    <property type="molecule type" value="Genomic_DNA"/>
</dbReference>
<comment type="caution">
    <text evidence="2">The sequence shown here is derived from an EMBL/GenBank/DDBJ whole genome shotgun (WGS) entry which is preliminary data.</text>
</comment>
<dbReference type="PATRIC" id="fig|1303.77.peg.1298"/>
<dbReference type="AlphaFoldDB" id="A0A139P144"/>
<name>A0A139P144_STROR</name>
<dbReference type="Gene3D" id="1.10.260.40">
    <property type="entry name" value="lambda repressor-like DNA-binding domains"/>
    <property type="match status" value="1"/>
</dbReference>
<reference evidence="2 3" key="1">
    <citation type="submission" date="2016-01" db="EMBL/GenBank/DDBJ databases">
        <title>Highly variable Streptococcus oralis are common among viridans streptococci isolated from primates.</title>
        <authorList>
            <person name="Denapaite D."/>
            <person name="Rieger M."/>
            <person name="Koendgen S."/>
            <person name="Brueckner R."/>
            <person name="Ochigava I."/>
            <person name="Kappeler P."/>
            <person name="Maetz-Rensing K."/>
            <person name="Leendertz F."/>
            <person name="Hakenbeck R."/>
        </authorList>
    </citation>
    <scope>NUCLEOTIDE SEQUENCE [LARGE SCALE GENOMIC DNA]</scope>
    <source>
        <strain evidence="2 3">DD14</strain>
    </source>
</reference>
<keyword evidence="2" id="KW-0238">DNA-binding</keyword>
<evidence type="ECO:0000313" key="3">
    <source>
        <dbReference type="Proteomes" id="UP000070497"/>
    </source>
</evidence>
<dbReference type="GO" id="GO:0003677">
    <property type="term" value="F:DNA binding"/>
    <property type="evidence" value="ECO:0007669"/>
    <property type="project" value="UniProtKB-KW"/>
</dbReference>
<dbReference type="InterPro" id="IPR001387">
    <property type="entry name" value="Cro/C1-type_HTH"/>
</dbReference>
<feature type="domain" description="HTH cro/C1-type" evidence="1">
    <location>
        <begin position="31"/>
        <end position="66"/>
    </location>
</feature>
<dbReference type="CDD" id="cd00093">
    <property type="entry name" value="HTH_XRE"/>
    <property type="match status" value="1"/>
</dbReference>
<proteinExistence type="predicted"/>
<protein>
    <submittedName>
        <fullName evidence="2">Phage DNA-binding protein</fullName>
    </submittedName>
</protein>
<dbReference type="PROSITE" id="PS50943">
    <property type="entry name" value="HTH_CROC1"/>
    <property type="match status" value="1"/>
</dbReference>
<evidence type="ECO:0000313" key="2">
    <source>
        <dbReference type="EMBL" id="KXT81654.1"/>
    </source>
</evidence>
<evidence type="ECO:0000259" key="1">
    <source>
        <dbReference type="PROSITE" id="PS50943"/>
    </source>
</evidence>
<dbReference type="RefSeq" id="WP_049490564.1">
    <property type="nucleotide sequence ID" value="NZ_CP019562.1"/>
</dbReference>
<gene>
    <name evidence="2" type="ORF">SORDD14_01159</name>
</gene>
<dbReference type="InterPro" id="IPR010982">
    <property type="entry name" value="Lambda_DNA-bd_dom_sf"/>
</dbReference>
<accession>A0A139P144</accession>
<organism evidence="2 3">
    <name type="scientific">Streptococcus oralis</name>
    <dbReference type="NCBI Taxonomy" id="1303"/>
    <lineage>
        <taxon>Bacteria</taxon>
        <taxon>Bacillati</taxon>
        <taxon>Bacillota</taxon>
        <taxon>Bacilli</taxon>
        <taxon>Lactobacillales</taxon>
        <taxon>Streptococcaceae</taxon>
        <taxon>Streptococcus</taxon>
    </lineage>
</organism>